<evidence type="ECO:0000313" key="5">
    <source>
        <dbReference type="Proteomes" id="UP000282312"/>
    </source>
</evidence>
<proteinExistence type="predicted"/>
<dbReference type="InterPro" id="IPR010998">
    <property type="entry name" value="Integrase_recombinase_N"/>
</dbReference>
<dbReference type="EMBL" id="QGSZ01000113">
    <property type="protein sequence ID" value="RQX07648.1"/>
    <property type="molecule type" value="Genomic_DNA"/>
</dbReference>
<dbReference type="OrthoDB" id="9815875at2"/>
<evidence type="ECO:0000256" key="2">
    <source>
        <dbReference type="ARBA" id="ARBA00023172"/>
    </source>
</evidence>
<dbReference type="InterPro" id="IPR013762">
    <property type="entry name" value="Integrase-like_cat_sf"/>
</dbReference>
<dbReference type="SUPFAM" id="SSF47823">
    <property type="entry name" value="lambda integrase-like, N-terminal domain"/>
    <property type="match status" value="1"/>
</dbReference>
<dbReference type="AlphaFoldDB" id="A0A3N9X3I0"/>
<dbReference type="GO" id="GO:0003677">
    <property type="term" value="F:DNA binding"/>
    <property type="evidence" value="ECO:0007669"/>
    <property type="project" value="UniProtKB-KW"/>
</dbReference>
<dbReference type="SUPFAM" id="SSF56349">
    <property type="entry name" value="DNA breaking-rejoining enzymes"/>
    <property type="match status" value="1"/>
</dbReference>
<gene>
    <name evidence="4" type="ORF">DLJ59_02675</name>
</gene>
<keyword evidence="2" id="KW-0233">DNA recombination</keyword>
<dbReference type="GO" id="GO:0006310">
    <property type="term" value="P:DNA recombination"/>
    <property type="evidence" value="ECO:0007669"/>
    <property type="project" value="UniProtKB-KW"/>
</dbReference>
<keyword evidence="5" id="KW-1185">Reference proteome</keyword>
<feature type="domain" description="Tyr recombinase" evidence="3">
    <location>
        <begin position="152"/>
        <end position="267"/>
    </location>
</feature>
<dbReference type="PANTHER" id="PTHR34605:SF4">
    <property type="entry name" value="DNA ADENINE METHYLTRANSFERASE"/>
    <property type="match status" value="1"/>
</dbReference>
<evidence type="ECO:0000256" key="1">
    <source>
        <dbReference type="ARBA" id="ARBA00023125"/>
    </source>
</evidence>
<dbReference type="InterPro" id="IPR052925">
    <property type="entry name" value="Phage_Integrase-like_Recomb"/>
</dbReference>
<dbReference type="InterPro" id="IPR002104">
    <property type="entry name" value="Integrase_catalytic"/>
</dbReference>
<organism evidence="4 5">
    <name type="scientific">Micromonospora inaquosa</name>
    <dbReference type="NCBI Taxonomy" id="2203716"/>
    <lineage>
        <taxon>Bacteria</taxon>
        <taxon>Bacillati</taxon>
        <taxon>Actinomycetota</taxon>
        <taxon>Actinomycetes</taxon>
        <taxon>Micromonosporales</taxon>
        <taxon>Micromonosporaceae</taxon>
        <taxon>Micromonospora</taxon>
    </lineage>
</organism>
<dbReference type="Proteomes" id="UP000282312">
    <property type="component" value="Unassembled WGS sequence"/>
</dbReference>
<dbReference type="GO" id="GO:0015074">
    <property type="term" value="P:DNA integration"/>
    <property type="evidence" value="ECO:0007669"/>
    <property type="project" value="InterPro"/>
</dbReference>
<dbReference type="InterPro" id="IPR011010">
    <property type="entry name" value="DNA_brk_join_enz"/>
</dbReference>
<evidence type="ECO:0000259" key="3">
    <source>
        <dbReference type="PROSITE" id="PS51898"/>
    </source>
</evidence>
<accession>A0A3N9X3I0</accession>
<evidence type="ECO:0000313" key="4">
    <source>
        <dbReference type="EMBL" id="RQX07648.1"/>
    </source>
</evidence>
<dbReference type="PANTHER" id="PTHR34605">
    <property type="entry name" value="PHAGE_INTEGRASE DOMAIN-CONTAINING PROTEIN"/>
    <property type="match status" value="1"/>
</dbReference>
<dbReference type="Gene3D" id="1.10.443.10">
    <property type="entry name" value="Intergrase catalytic core"/>
    <property type="match status" value="1"/>
</dbReference>
<keyword evidence="1" id="KW-0238">DNA-binding</keyword>
<dbReference type="Gene3D" id="1.10.150.130">
    <property type="match status" value="1"/>
</dbReference>
<name>A0A3N9X3I0_9ACTN</name>
<protein>
    <recommendedName>
        <fullName evidence="3">Tyr recombinase domain-containing protein</fullName>
    </recommendedName>
</protein>
<reference evidence="4 5" key="1">
    <citation type="submission" date="2018-05" db="EMBL/GenBank/DDBJ databases">
        <title>Micromonospora from Atacama Desert.</title>
        <authorList>
            <person name="Carro L."/>
            <person name="Goodfellow M."/>
            <person name="Klenk H.-P."/>
        </authorList>
    </citation>
    <scope>NUCLEOTIDE SEQUENCE [LARGE SCALE GENOMIC DNA]</scope>
    <source>
        <strain evidence="4 5">LB39</strain>
    </source>
</reference>
<dbReference type="PROSITE" id="PS51898">
    <property type="entry name" value="TYR_RECOMBINASE"/>
    <property type="match status" value="1"/>
</dbReference>
<dbReference type="RefSeq" id="WP_124770915.1">
    <property type="nucleotide sequence ID" value="NZ_QGSZ01000113.1"/>
</dbReference>
<sequence>MTSSQKDADITGNAPASRQPVILRAGTHDRLRRVMPESTRCAYTGDLRRFLTWCGDQQLLDVVPTLDDFDTLAAALHALLADGSDIHMVVTDYVRSLANAGRAPATIERALAAIAAAHRATAAAALPTDGPRAVLRAYRRGQATSGPGGRVRKAAPVTVTALRAMVSVLDRSTPAGVRDIALLVLGFALAARRSELTALDITDLVFTPNGLQVTVGTAKTDRHSAGRTADLPWGIDPRTCPVHTAHAWLATLADHRRTTGPLLVVLC</sequence>
<comment type="caution">
    <text evidence="4">The sequence shown here is derived from an EMBL/GenBank/DDBJ whole genome shotgun (WGS) entry which is preliminary data.</text>
</comment>